<proteinExistence type="predicted"/>
<dbReference type="EMBL" id="JADNRY010000511">
    <property type="protein sequence ID" value="KAF9045861.1"/>
    <property type="molecule type" value="Genomic_DNA"/>
</dbReference>
<name>A0A9P5P3E1_9AGAR</name>
<comment type="caution">
    <text evidence="1">The sequence shown here is derived from an EMBL/GenBank/DDBJ whole genome shotgun (WGS) entry which is preliminary data.</text>
</comment>
<protein>
    <submittedName>
        <fullName evidence="1">Uncharacterized protein</fullName>
    </submittedName>
</protein>
<sequence length="476" mass="53267">MCKRQGSNTAGSVPPSTMRSVALYSIIQTISWMRFIFLLLAFIASAAYAAPTNKNAAPAAKEAAESSVKVSFLSALDLPLGITRGSHSGQDSAVKETPEAQRRVSEVLKLVGPSLSLPAEIKWSEKNFYNPNLMAGKDIQQMAFFHLLPSRQQRQKYYAWIAYGRGGKEGALTYASVMQVQVVENEKKVYELARVTGKTYAERKQWSYLHEKFWFAMTAMKVGVRRDKGCSSCTPFMYAFKDNPFTELTSQAPADISQAMEKLYNAPLTISFVTYKREVMTMEKPSDKDLKNTEAMKWETQRVLQAMQHALHLPESPLPNGFFLWAENTVYKTAPMTFLRVIRAGVVAYAWIAHVDTGHGNCVYASIMEPKDDNRAIQELARAMDLKDVDGKKWKELNDVFLVEFFGGKNGPFKPAPRNAWSMSPLSDKSGLEVLSNLPSNPVNWAYEQSEAAGALLQMKNSKNEQHLKDNAATHP</sequence>
<gene>
    <name evidence="1" type="ORF">BDP27DRAFT_1374018</name>
</gene>
<evidence type="ECO:0000313" key="2">
    <source>
        <dbReference type="Proteomes" id="UP000772434"/>
    </source>
</evidence>
<reference evidence="1" key="1">
    <citation type="submission" date="2020-11" db="EMBL/GenBank/DDBJ databases">
        <authorList>
            <consortium name="DOE Joint Genome Institute"/>
            <person name="Ahrendt S."/>
            <person name="Riley R."/>
            <person name="Andreopoulos W."/>
            <person name="Labutti K."/>
            <person name="Pangilinan J."/>
            <person name="Ruiz-Duenas F.J."/>
            <person name="Barrasa J.M."/>
            <person name="Sanchez-Garcia M."/>
            <person name="Camarero S."/>
            <person name="Miyauchi S."/>
            <person name="Serrano A."/>
            <person name="Linde D."/>
            <person name="Babiker R."/>
            <person name="Drula E."/>
            <person name="Ayuso-Fernandez I."/>
            <person name="Pacheco R."/>
            <person name="Padilla G."/>
            <person name="Ferreira P."/>
            <person name="Barriuso J."/>
            <person name="Kellner H."/>
            <person name="Castanera R."/>
            <person name="Alfaro M."/>
            <person name="Ramirez L."/>
            <person name="Pisabarro A.G."/>
            <person name="Kuo A."/>
            <person name="Tritt A."/>
            <person name="Lipzen A."/>
            <person name="He G."/>
            <person name="Yan M."/>
            <person name="Ng V."/>
            <person name="Cullen D."/>
            <person name="Martin F."/>
            <person name="Rosso M.-N."/>
            <person name="Henrissat B."/>
            <person name="Hibbett D."/>
            <person name="Martinez A.T."/>
            <person name="Grigoriev I.V."/>
        </authorList>
    </citation>
    <scope>NUCLEOTIDE SEQUENCE</scope>
    <source>
        <strain evidence="1">AH 40177</strain>
    </source>
</reference>
<accession>A0A9P5P3E1</accession>
<organism evidence="1 2">
    <name type="scientific">Rhodocollybia butyracea</name>
    <dbReference type="NCBI Taxonomy" id="206335"/>
    <lineage>
        <taxon>Eukaryota</taxon>
        <taxon>Fungi</taxon>
        <taxon>Dikarya</taxon>
        <taxon>Basidiomycota</taxon>
        <taxon>Agaricomycotina</taxon>
        <taxon>Agaricomycetes</taxon>
        <taxon>Agaricomycetidae</taxon>
        <taxon>Agaricales</taxon>
        <taxon>Marasmiineae</taxon>
        <taxon>Omphalotaceae</taxon>
        <taxon>Rhodocollybia</taxon>
    </lineage>
</organism>
<evidence type="ECO:0000313" key="1">
    <source>
        <dbReference type="EMBL" id="KAF9045861.1"/>
    </source>
</evidence>
<dbReference type="Proteomes" id="UP000772434">
    <property type="component" value="Unassembled WGS sequence"/>
</dbReference>
<dbReference type="AlphaFoldDB" id="A0A9P5P3E1"/>
<keyword evidence="2" id="KW-1185">Reference proteome</keyword>